<name>A0A645A784_9ZZZZ</name>
<protein>
    <recommendedName>
        <fullName evidence="2">Thioesterase domain-containing protein</fullName>
    </recommendedName>
</protein>
<dbReference type="InterPro" id="IPR029069">
    <property type="entry name" value="HotDog_dom_sf"/>
</dbReference>
<dbReference type="PANTHER" id="PTHR42856:SF1">
    <property type="entry name" value="ACYL-COENZYME A THIOESTERASE PAAI"/>
    <property type="match status" value="1"/>
</dbReference>
<dbReference type="InterPro" id="IPR003736">
    <property type="entry name" value="PAAI_dom"/>
</dbReference>
<evidence type="ECO:0000313" key="3">
    <source>
        <dbReference type="EMBL" id="MPM45614.1"/>
    </source>
</evidence>
<dbReference type="PANTHER" id="PTHR42856">
    <property type="entry name" value="ACYL-COENZYME A THIOESTERASE PAAI"/>
    <property type="match status" value="1"/>
</dbReference>
<dbReference type="EMBL" id="VSSQ01010948">
    <property type="protein sequence ID" value="MPM45614.1"/>
    <property type="molecule type" value="Genomic_DNA"/>
</dbReference>
<sequence>MHSLQSQCSSDLELQESLCQRILYHSNRPELFSSSSGIRITKVTPGRAEGELTISETSLNPHGYVHGGCLTTLADTVAGTAVSSWGRPCVTVNCSMDFFSPAKGKKIFCSAVPQKVGKTICVYQCALTNDHGEHIGNGNFTFFLLDGGIPDAPKQKSGA</sequence>
<dbReference type="Pfam" id="PF03061">
    <property type="entry name" value="4HBT"/>
    <property type="match status" value="1"/>
</dbReference>
<dbReference type="CDD" id="cd03443">
    <property type="entry name" value="PaaI_thioesterase"/>
    <property type="match status" value="1"/>
</dbReference>
<feature type="domain" description="Thioesterase" evidence="2">
    <location>
        <begin position="62"/>
        <end position="133"/>
    </location>
</feature>
<reference evidence="3" key="1">
    <citation type="submission" date="2019-08" db="EMBL/GenBank/DDBJ databases">
        <authorList>
            <person name="Kucharzyk K."/>
            <person name="Murdoch R.W."/>
            <person name="Higgins S."/>
            <person name="Loffler F."/>
        </authorList>
    </citation>
    <scope>NUCLEOTIDE SEQUENCE</scope>
</reference>
<keyword evidence="1" id="KW-0378">Hydrolase</keyword>
<organism evidence="3">
    <name type="scientific">bioreactor metagenome</name>
    <dbReference type="NCBI Taxonomy" id="1076179"/>
    <lineage>
        <taxon>unclassified sequences</taxon>
        <taxon>metagenomes</taxon>
        <taxon>ecological metagenomes</taxon>
    </lineage>
</organism>
<dbReference type="NCBIfam" id="TIGR00369">
    <property type="entry name" value="unchar_dom_1"/>
    <property type="match status" value="1"/>
</dbReference>
<dbReference type="Gene3D" id="3.10.129.10">
    <property type="entry name" value="Hotdog Thioesterase"/>
    <property type="match status" value="1"/>
</dbReference>
<dbReference type="SUPFAM" id="SSF54637">
    <property type="entry name" value="Thioesterase/thiol ester dehydrase-isomerase"/>
    <property type="match status" value="1"/>
</dbReference>
<accession>A0A645A784</accession>
<dbReference type="InterPro" id="IPR052723">
    <property type="entry name" value="Acyl-CoA_thioesterase_PaaI"/>
</dbReference>
<proteinExistence type="predicted"/>
<evidence type="ECO:0000259" key="2">
    <source>
        <dbReference type="Pfam" id="PF03061"/>
    </source>
</evidence>
<dbReference type="GO" id="GO:0016289">
    <property type="term" value="F:acyl-CoA hydrolase activity"/>
    <property type="evidence" value="ECO:0007669"/>
    <property type="project" value="TreeGrafter"/>
</dbReference>
<dbReference type="AlphaFoldDB" id="A0A645A784"/>
<dbReference type="InterPro" id="IPR006683">
    <property type="entry name" value="Thioestr_dom"/>
</dbReference>
<evidence type="ECO:0000256" key="1">
    <source>
        <dbReference type="ARBA" id="ARBA00022801"/>
    </source>
</evidence>
<comment type="caution">
    <text evidence="3">The sequence shown here is derived from an EMBL/GenBank/DDBJ whole genome shotgun (WGS) entry which is preliminary data.</text>
</comment>
<gene>
    <name evidence="3" type="ORF">SDC9_92302</name>
</gene>